<dbReference type="SUPFAM" id="SSF46785">
    <property type="entry name" value="Winged helix' DNA-binding domain"/>
    <property type="match status" value="1"/>
</dbReference>
<dbReference type="Pfam" id="PF12802">
    <property type="entry name" value="MarR_2"/>
    <property type="match status" value="1"/>
</dbReference>
<evidence type="ECO:0000259" key="1">
    <source>
        <dbReference type="PROSITE" id="PS50995"/>
    </source>
</evidence>
<proteinExistence type="predicted"/>
<dbReference type="EMBL" id="JBHLZP010000227">
    <property type="protein sequence ID" value="MFB9835792.1"/>
    <property type="molecule type" value="Genomic_DNA"/>
</dbReference>
<dbReference type="PROSITE" id="PS50995">
    <property type="entry name" value="HTH_MARR_2"/>
    <property type="match status" value="1"/>
</dbReference>
<dbReference type="RefSeq" id="WP_378207979.1">
    <property type="nucleotide sequence ID" value="NZ_JBHLZP010000227.1"/>
</dbReference>
<organism evidence="2 3">
    <name type="scientific">Actinoallomurus acaciae</name>
    <dbReference type="NCBI Taxonomy" id="502577"/>
    <lineage>
        <taxon>Bacteria</taxon>
        <taxon>Bacillati</taxon>
        <taxon>Actinomycetota</taxon>
        <taxon>Actinomycetes</taxon>
        <taxon>Streptosporangiales</taxon>
        <taxon>Thermomonosporaceae</taxon>
        <taxon>Actinoallomurus</taxon>
    </lineage>
</organism>
<dbReference type="PANTHER" id="PTHR33164">
    <property type="entry name" value="TRANSCRIPTIONAL REGULATOR, MARR FAMILY"/>
    <property type="match status" value="1"/>
</dbReference>
<sequence length="163" mass="17948">MSTNGEKESPAHRGGAAFLLSQLGAHAAQRFADRVAELDLTPAQAGLLRMLAQAPGRSQRELADMLGMPPSRFVPFADGMQERGLIERRRNPDDRRVYALSLTDKGMELLARLGTVARAHEEQVCQALTPDERGQLIGLLRRIADQQQLTPGVHVGYRRLRSG</sequence>
<evidence type="ECO:0000313" key="3">
    <source>
        <dbReference type="Proteomes" id="UP001589627"/>
    </source>
</evidence>
<feature type="domain" description="HTH marR-type" evidence="1">
    <location>
        <begin position="13"/>
        <end position="145"/>
    </location>
</feature>
<accession>A0ABV5YMY6</accession>
<keyword evidence="3" id="KW-1185">Reference proteome</keyword>
<dbReference type="SMART" id="SM00347">
    <property type="entry name" value="HTH_MARR"/>
    <property type="match status" value="1"/>
</dbReference>
<dbReference type="Proteomes" id="UP001589627">
    <property type="component" value="Unassembled WGS sequence"/>
</dbReference>
<name>A0ABV5YMY6_9ACTN</name>
<gene>
    <name evidence="2" type="ORF">ACFFNX_26775</name>
</gene>
<dbReference type="Gene3D" id="1.10.10.10">
    <property type="entry name" value="Winged helix-like DNA-binding domain superfamily/Winged helix DNA-binding domain"/>
    <property type="match status" value="1"/>
</dbReference>
<comment type="caution">
    <text evidence="2">The sequence shown here is derived from an EMBL/GenBank/DDBJ whole genome shotgun (WGS) entry which is preliminary data.</text>
</comment>
<dbReference type="InterPro" id="IPR036390">
    <property type="entry name" value="WH_DNA-bd_sf"/>
</dbReference>
<reference evidence="2 3" key="1">
    <citation type="submission" date="2024-09" db="EMBL/GenBank/DDBJ databases">
        <authorList>
            <person name="Sun Q."/>
            <person name="Mori K."/>
        </authorList>
    </citation>
    <scope>NUCLEOTIDE SEQUENCE [LARGE SCALE GENOMIC DNA]</scope>
    <source>
        <strain evidence="2 3">TBRC 0563</strain>
    </source>
</reference>
<dbReference type="InterPro" id="IPR000835">
    <property type="entry name" value="HTH_MarR-typ"/>
</dbReference>
<dbReference type="InterPro" id="IPR039422">
    <property type="entry name" value="MarR/SlyA-like"/>
</dbReference>
<protein>
    <submittedName>
        <fullName evidence="2">MarR family winged helix-turn-helix transcriptional regulator</fullName>
    </submittedName>
</protein>
<evidence type="ECO:0000313" key="2">
    <source>
        <dbReference type="EMBL" id="MFB9835792.1"/>
    </source>
</evidence>
<dbReference type="PRINTS" id="PR00598">
    <property type="entry name" value="HTHMARR"/>
</dbReference>
<dbReference type="InterPro" id="IPR036388">
    <property type="entry name" value="WH-like_DNA-bd_sf"/>
</dbReference>
<dbReference type="PANTHER" id="PTHR33164:SF89">
    <property type="entry name" value="MARR FAMILY REGULATORY PROTEIN"/>
    <property type="match status" value="1"/>
</dbReference>